<evidence type="ECO:0000259" key="7">
    <source>
        <dbReference type="Pfam" id="PF12698"/>
    </source>
</evidence>
<evidence type="ECO:0000256" key="3">
    <source>
        <dbReference type="ARBA" id="ARBA00022692"/>
    </source>
</evidence>
<accession>E7C5X0</accession>
<keyword evidence="2" id="KW-1003">Cell membrane</keyword>
<evidence type="ECO:0000256" key="5">
    <source>
        <dbReference type="ARBA" id="ARBA00023136"/>
    </source>
</evidence>
<feature type="transmembrane region" description="Helical" evidence="6">
    <location>
        <begin position="166"/>
        <end position="184"/>
    </location>
</feature>
<evidence type="ECO:0000313" key="8">
    <source>
        <dbReference type="EMBL" id="ADI22844.1"/>
    </source>
</evidence>
<dbReference type="Pfam" id="PF12698">
    <property type="entry name" value="ABC2_membrane_3"/>
    <property type="match status" value="1"/>
</dbReference>
<evidence type="ECO:0000256" key="6">
    <source>
        <dbReference type="SAM" id="Phobius"/>
    </source>
</evidence>
<dbReference type="EMBL" id="GU567998">
    <property type="protein sequence ID" value="ADI22844.1"/>
    <property type="molecule type" value="Genomic_DNA"/>
</dbReference>
<protein>
    <submittedName>
        <fullName evidence="8">ABC-type transport system involved in multi-copper enzyme maturation, permease component</fullName>
    </submittedName>
</protein>
<reference evidence="8" key="1">
    <citation type="submission" date="2010-01" db="EMBL/GenBank/DDBJ databases">
        <title>Genome fragments of uncultured bacteria from the North Pacific subtropical Gyre.</title>
        <authorList>
            <person name="Pham V.D."/>
            <person name="Delong E.F."/>
        </authorList>
    </citation>
    <scope>NUCLEOTIDE SEQUENCE</scope>
</reference>
<feature type="transmembrane region" description="Helical" evidence="6">
    <location>
        <begin position="135"/>
        <end position="154"/>
    </location>
</feature>
<dbReference type="GO" id="GO:0005886">
    <property type="term" value="C:plasma membrane"/>
    <property type="evidence" value="ECO:0007669"/>
    <property type="project" value="UniProtKB-SubCell"/>
</dbReference>
<keyword evidence="3 6" id="KW-0812">Transmembrane</keyword>
<keyword evidence="5 6" id="KW-0472">Membrane</keyword>
<keyword evidence="4 6" id="KW-1133">Transmembrane helix</keyword>
<feature type="transmembrane region" description="Helical" evidence="6">
    <location>
        <begin position="109"/>
        <end position="129"/>
    </location>
</feature>
<evidence type="ECO:0000256" key="4">
    <source>
        <dbReference type="ARBA" id="ARBA00022989"/>
    </source>
</evidence>
<comment type="subcellular location">
    <subcellularLocation>
        <location evidence="1">Cell membrane</location>
        <topology evidence="1">Multi-pass membrane protein</topology>
    </subcellularLocation>
</comment>
<sequence>MANSNGLASSAGTVFRRELGAYFDSTIAYVYASVFLGLSATIFMNSFFLNAVVDMRPYFDTLPFLLIPLVPAITMRSWAEERSQNTFELLMTLPLTPLQIVLGKYLASFCFYALVLCGSFPIVVMLSWLGEPDAGVILASYLGALFLGAFFLAFGQFVSSLTHDQIVAFVLGALLGFVFVLSGHDKVVEVVDGLAPNAQLGTWLYESISVMPHYEAFCRGVIGAGNVLYFALLSSFFVWMTALSLLRSKY</sequence>
<dbReference type="PANTHER" id="PTHR30294:SF29">
    <property type="entry name" value="MULTIDRUG ABC TRANSPORTER PERMEASE YBHS-RELATED"/>
    <property type="match status" value="1"/>
</dbReference>
<organism evidence="8">
    <name type="scientific">uncultured nuHF2 cluster bacterium HF0500_31B05</name>
    <dbReference type="NCBI Taxonomy" id="723589"/>
    <lineage>
        <taxon>Bacteria</taxon>
        <taxon>environmental samples</taxon>
    </lineage>
</organism>
<feature type="domain" description="ABC-2 type transporter transmembrane" evidence="7">
    <location>
        <begin position="61"/>
        <end position="242"/>
    </location>
</feature>
<dbReference type="GO" id="GO:0140359">
    <property type="term" value="F:ABC-type transporter activity"/>
    <property type="evidence" value="ECO:0007669"/>
    <property type="project" value="InterPro"/>
</dbReference>
<dbReference type="AlphaFoldDB" id="E7C5X0"/>
<proteinExistence type="predicted"/>
<name>E7C5X0_9BACT</name>
<evidence type="ECO:0000256" key="2">
    <source>
        <dbReference type="ARBA" id="ARBA00022475"/>
    </source>
</evidence>
<dbReference type="PANTHER" id="PTHR30294">
    <property type="entry name" value="MEMBRANE COMPONENT OF ABC TRANSPORTER YHHJ-RELATED"/>
    <property type="match status" value="1"/>
</dbReference>
<evidence type="ECO:0000256" key="1">
    <source>
        <dbReference type="ARBA" id="ARBA00004651"/>
    </source>
</evidence>
<dbReference type="InterPro" id="IPR051449">
    <property type="entry name" value="ABC-2_transporter_component"/>
</dbReference>
<feature type="transmembrane region" description="Helical" evidence="6">
    <location>
        <begin position="28"/>
        <end position="49"/>
    </location>
</feature>
<feature type="transmembrane region" description="Helical" evidence="6">
    <location>
        <begin position="227"/>
        <end position="246"/>
    </location>
</feature>
<dbReference type="InterPro" id="IPR013525">
    <property type="entry name" value="ABC2_TM"/>
</dbReference>